<evidence type="ECO:0000313" key="2">
    <source>
        <dbReference type="Proteomes" id="UP000237839"/>
    </source>
</evidence>
<dbReference type="EMBL" id="PUGF01000027">
    <property type="protein sequence ID" value="PRC91198.1"/>
    <property type="molecule type" value="Genomic_DNA"/>
</dbReference>
<organism evidence="1 2">
    <name type="scientific">Solimicrobium silvestre</name>
    <dbReference type="NCBI Taxonomy" id="2099400"/>
    <lineage>
        <taxon>Bacteria</taxon>
        <taxon>Pseudomonadati</taxon>
        <taxon>Pseudomonadota</taxon>
        <taxon>Betaproteobacteria</taxon>
        <taxon>Burkholderiales</taxon>
        <taxon>Oxalobacteraceae</taxon>
        <taxon>Solimicrobium</taxon>
    </lineage>
</organism>
<dbReference type="RefSeq" id="WP_105533851.1">
    <property type="nucleotide sequence ID" value="NZ_PUGF01000027.1"/>
</dbReference>
<dbReference type="InterPro" id="IPR036513">
    <property type="entry name" value="STAS_dom_sf"/>
</dbReference>
<dbReference type="InterPro" id="IPR038396">
    <property type="entry name" value="SpoIIAA-like_sf"/>
</dbReference>
<protein>
    <recommendedName>
        <fullName evidence="3">SpoIIAA-like</fullName>
    </recommendedName>
</protein>
<sequence>MLNYSIMTHAGILVLKPQTPLSKEDFDGLSVVVDAYLSEHLKLKGVLIHTKGFPGWENFGGFVAHMHFVSEHHKKVERVAIVTDTHFADIAESLGKHFISAEIKHFPFADDVQALKWLETF</sequence>
<keyword evidence="2" id="KW-1185">Reference proteome</keyword>
<dbReference type="Pfam" id="PF11964">
    <property type="entry name" value="SpoIIAA-like"/>
    <property type="match status" value="1"/>
</dbReference>
<dbReference type="Gene3D" id="3.40.50.10600">
    <property type="entry name" value="SpoIIaa-like domains"/>
    <property type="match status" value="1"/>
</dbReference>
<gene>
    <name evidence="1" type="ORF">S2091_4093</name>
</gene>
<reference evidence="1 2" key="1">
    <citation type="submission" date="2018-02" db="EMBL/GenBank/DDBJ databases">
        <title>Solimicrobium silvestre gen. nov., sp. nov., isolated from alpine forest soil.</title>
        <authorList>
            <person name="Margesin R."/>
            <person name="Albuquerque L."/>
            <person name="Zhang D.-C."/>
            <person name="Froufe H.J.C."/>
            <person name="Severino R."/>
            <person name="Roxo I."/>
            <person name="Egas C."/>
            <person name="Da Costa M.S."/>
        </authorList>
    </citation>
    <scope>NUCLEOTIDE SEQUENCE [LARGE SCALE GENOMIC DNA]</scope>
    <source>
        <strain evidence="1 2">S20-91</strain>
    </source>
</reference>
<dbReference type="AlphaFoldDB" id="A0A2S9GU13"/>
<dbReference type="InterPro" id="IPR021866">
    <property type="entry name" value="SpoIIAA-like"/>
</dbReference>
<comment type="caution">
    <text evidence="1">The sequence shown here is derived from an EMBL/GenBank/DDBJ whole genome shotgun (WGS) entry which is preliminary data.</text>
</comment>
<evidence type="ECO:0000313" key="1">
    <source>
        <dbReference type="EMBL" id="PRC91198.1"/>
    </source>
</evidence>
<name>A0A2S9GU13_9BURK</name>
<proteinExistence type="predicted"/>
<dbReference type="Proteomes" id="UP000237839">
    <property type="component" value="Unassembled WGS sequence"/>
</dbReference>
<accession>A0A2S9GU13</accession>
<dbReference type="SUPFAM" id="SSF52091">
    <property type="entry name" value="SpoIIaa-like"/>
    <property type="match status" value="1"/>
</dbReference>
<dbReference type="OrthoDB" id="9811577at2"/>
<evidence type="ECO:0008006" key="3">
    <source>
        <dbReference type="Google" id="ProtNLM"/>
    </source>
</evidence>